<dbReference type="InterPro" id="IPR036721">
    <property type="entry name" value="RCK_C_sf"/>
</dbReference>
<dbReference type="Pfam" id="PF02080">
    <property type="entry name" value="TrkA_C"/>
    <property type="match status" value="1"/>
</dbReference>
<feature type="domain" description="RCK N-terminal" evidence="1">
    <location>
        <begin position="4"/>
        <end position="121"/>
    </location>
</feature>
<organism evidence="3 4">
    <name type="scientific">Muiribacterium halophilum</name>
    <dbReference type="NCBI Taxonomy" id="2053465"/>
    <lineage>
        <taxon>Bacteria</taxon>
        <taxon>Candidatus Muiribacteriota</taxon>
        <taxon>Candidatus Muiribacteriia</taxon>
        <taxon>Candidatus Muiribacteriales</taxon>
        <taxon>Candidatus Muiribacteriaceae</taxon>
        <taxon>Candidatus Muiribacterium</taxon>
    </lineage>
</organism>
<dbReference type="PANTHER" id="PTHR43833">
    <property type="entry name" value="POTASSIUM CHANNEL PROTEIN 2-RELATED-RELATED"/>
    <property type="match status" value="1"/>
</dbReference>
<dbReference type="InterPro" id="IPR003148">
    <property type="entry name" value="RCK_N"/>
</dbReference>
<dbReference type="SUPFAM" id="SSF51735">
    <property type="entry name" value="NAD(P)-binding Rossmann-fold domains"/>
    <property type="match status" value="1"/>
</dbReference>
<dbReference type="AlphaFoldDB" id="A0A2N5ZK06"/>
<proteinExistence type="predicted"/>
<dbReference type="GO" id="GO:0008324">
    <property type="term" value="F:monoatomic cation transmembrane transporter activity"/>
    <property type="evidence" value="ECO:0007669"/>
    <property type="project" value="InterPro"/>
</dbReference>
<dbReference type="Proteomes" id="UP000234857">
    <property type="component" value="Unassembled WGS sequence"/>
</dbReference>
<dbReference type="Pfam" id="PF02254">
    <property type="entry name" value="TrkA_N"/>
    <property type="match status" value="1"/>
</dbReference>
<dbReference type="PANTHER" id="PTHR43833:SF7">
    <property type="entry name" value="KTR SYSTEM POTASSIUM UPTAKE PROTEIN C"/>
    <property type="match status" value="1"/>
</dbReference>
<feature type="domain" description="RCK C-terminal" evidence="2">
    <location>
        <begin position="137"/>
        <end position="226"/>
    </location>
</feature>
<dbReference type="PROSITE" id="PS51202">
    <property type="entry name" value="RCK_C"/>
    <property type="match status" value="1"/>
</dbReference>
<evidence type="ECO:0000259" key="1">
    <source>
        <dbReference type="PROSITE" id="PS51201"/>
    </source>
</evidence>
<dbReference type="EMBL" id="PKTG01000044">
    <property type="protein sequence ID" value="PLX18963.1"/>
    <property type="molecule type" value="Genomic_DNA"/>
</dbReference>
<comment type="caution">
    <text evidence="3">The sequence shown here is derived from an EMBL/GenBank/DDBJ whole genome shotgun (WGS) entry which is preliminary data.</text>
</comment>
<dbReference type="Gene3D" id="3.30.70.1450">
    <property type="entry name" value="Regulator of K+ conductance, C-terminal domain"/>
    <property type="match status" value="1"/>
</dbReference>
<dbReference type="GO" id="GO:0006813">
    <property type="term" value="P:potassium ion transport"/>
    <property type="evidence" value="ECO:0007669"/>
    <property type="project" value="InterPro"/>
</dbReference>
<accession>A0A2N5ZK06</accession>
<dbReference type="Gene3D" id="3.40.50.720">
    <property type="entry name" value="NAD(P)-binding Rossmann-like Domain"/>
    <property type="match status" value="1"/>
</dbReference>
<dbReference type="PROSITE" id="PS51201">
    <property type="entry name" value="RCK_N"/>
    <property type="match status" value="1"/>
</dbReference>
<evidence type="ECO:0000259" key="2">
    <source>
        <dbReference type="PROSITE" id="PS51202"/>
    </source>
</evidence>
<dbReference type="SUPFAM" id="SSF116726">
    <property type="entry name" value="TrkA C-terminal domain-like"/>
    <property type="match status" value="1"/>
</dbReference>
<dbReference type="InterPro" id="IPR050721">
    <property type="entry name" value="Trk_Ktr_HKT_K-transport"/>
</dbReference>
<dbReference type="InterPro" id="IPR036291">
    <property type="entry name" value="NAD(P)-bd_dom_sf"/>
</dbReference>
<reference evidence="3 4" key="1">
    <citation type="submission" date="2017-11" db="EMBL/GenBank/DDBJ databases">
        <title>Genome-resolved metagenomics identifies genetic mobility, metabolic interactions, and unexpected diversity in perchlorate-reducing communities.</title>
        <authorList>
            <person name="Barnum T.P."/>
            <person name="Figueroa I.A."/>
            <person name="Carlstrom C.I."/>
            <person name="Lucas L.N."/>
            <person name="Engelbrektson A.L."/>
            <person name="Coates J.D."/>
        </authorList>
    </citation>
    <scope>NUCLEOTIDE SEQUENCE [LARGE SCALE GENOMIC DNA]</scope>
    <source>
        <strain evidence="3">BM706</strain>
    </source>
</reference>
<dbReference type="InterPro" id="IPR006037">
    <property type="entry name" value="RCK_C"/>
</dbReference>
<sequence length="226" mass="24869">MSDKRQFVVIGMGRFGRQVALTLTKRGLSVLAIDKDRTIIEDIKDEVSHAAIADSTEEDSLKALGVNEFDVAIVSIGEGLENNILTTAILKNFGINEIIVRSTSKLHENILWRIGATKVIMPEEDMGRRIANSIAAESIIDNIEFSEGYSIAQVKSPANIQGKSLIDANLRAKYNINVVAIKKLEGEENEEPREKIIVPGSDYILKEDDILIVVGTNDDINNFGSM</sequence>
<gene>
    <name evidence="3" type="ORF">C0601_03175</name>
</gene>
<name>A0A2N5ZK06_MUIH1</name>
<evidence type="ECO:0000313" key="3">
    <source>
        <dbReference type="EMBL" id="PLX18963.1"/>
    </source>
</evidence>
<protein>
    <submittedName>
        <fullName evidence="3">Potassium uptake system protein</fullName>
    </submittedName>
</protein>
<evidence type="ECO:0000313" key="4">
    <source>
        <dbReference type="Proteomes" id="UP000234857"/>
    </source>
</evidence>